<keyword evidence="2" id="KW-1185">Reference proteome</keyword>
<accession>A0A7L5DM26</accession>
<proteinExistence type="predicted"/>
<dbReference type="EMBL" id="CP051677">
    <property type="protein sequence ID" value="QJD79519.1"/>
    <property type="molecule type" value="Genomic_DNA"/>
</dbReference>
<sequence length="142" mass="16640">MKNNRPDISLLNVLETPAEWREWIEEDPNDAPAISDELSELMIEIVSCRRFINWPITGVTKEMYAQSRELSEYIKDLMAQIISLCNGKETRATLDVDDGFTCTIRIYYHENEEFPESSAWNIDIQFARRLKRKEVPDAPDQR</sequence>
<organism evidence="1 2">
    <name type="scientific">Spirosoma rhododendri</name>
    <dbReference type="NCBI Taxonomy" id="2728024"/>
    <lineage>
        <taxon>Bacteria</taxon>
        <taxon>Pseudomonadati</taxon>
        <taxon>Bacteroidota</taxon>
        <taxon>Cytophagia</taxon>
        <taxon>Cytophagales</taxon>
        <taxon>Cytophagaceae</taxon>
        <taxon>Spirosoma</taxon>
    </lineage>
</organism>
<dbReference type="AlphaFoldDB" id="A0A7L5DM26"/>
<evidence type="ECO:0000313" key="2">
    <source>
        <dbReference type="Proteomes" id="UP000501128"/>
    </source>
</evidence>
<evidence type="ECO:0000313" key="1">
    <source>
        <dbReference type="EMBL" id="QJD79519.1"/>
    </source>
</evidence>
<name>A0A7L5DM26_9BACT</name>
<gene>
    <name evidence="1" type="ORF">HH216_14705</name>
</gene>
<reference evidence="1 2" key="1">
    <citation type="submission" date="2020-04" db="EMBL/GenBank/DDBJ databases">
        <title>Genome sequencing of novel species.</title>
        <authorList>
            <person name="Heo J."/>
            <person name="Kim S.-J."/>
            <person name="Kim J.-S."/>
            <person name="Hong S.-B."/>
            <person name="Kwon S.-W."/>
        </authorList>
    </citation>
    <scope>NUCLEOTIDE SEQUENCE [LARGE SCALE GENOMIC DNA]</scope>
    <source>
        <strain evidence="1 2">CJU-R4</strain>
    </source>
</reference>
<protein>
    <submittedName>
        <fullName evidence="1">Uncharacterized protein</fullName>
    </submittedName>
</protein>
<dbReference type="Proteomes" id="UP000501128">
    <property type="component" value="Chromosome"/>
</dbReference>
<dbReference type="RefSeq" id="WP_169551483.1">
    <property type="nucleotide sequence ID" value="NZ_CP051677.1"/>
</dbReference>
<dbReference type="KEGG" id="srho:HH216_14705"/>